<accession>A0A8R1V411</accession>
<evidence type="ECO:0000313" key="2">
    <source>
        <dbReference type="Proteomes" id="UP000005239"/>
    </source>
</evidence>
<organism evidence="1 2">
    <name type="scientific">Pristionchus pacificus</name>
    <name type="common">Parasitic nematode worm</name>
    <dbReference type="NCBI Taxonomy" id="54126"/>
    <lineage>
        <taxon>Eukaryota</taxon>
        <taxon>Metazoa</taxon>
        <taxon>Ecdysozoa</taxon>
        <taxon>Nematoda</taxon>
        <taxon>Chromadorea</taxon>
        <taxon>Rhabditida</taxon>
        <taxon>Rhabditina</taxon>
        <taxon>Diplogasteromorpha</taxon>
        <taxon>Diplogasteroidea</taxon>
        <taxon>Neodiplogasteridae</taxon>
        <taxon>Pristionchus</taxon>
    </lineage>
</organism>
<reference evidence="2" key="1">
    <citation type="journal article" date="2008" name="Nat. Genet.">
        <title>The Pristionchus pacificus genome provides a unique perspective on nematode lifestyle and parasitism.</title>
        <authorList>
            <person name="Dieterich C."/>
            <person name="Clifton S.W."/>
            <person name="Schuster L.N."/>
            <person name="Chinwalla A."/>
            <person name="Delehaunty K."/>
            <person name="Dinkelacker I."/>
            <person name="Fulton L."/>
            <person name="Fulton R."/>
            <person name="Godfrey J."/>
            <person name="Minx P."/>
            <person name="Mitreva M."/>
            <person name="Roeseler W."/>
            <person name="Tian H."/>
            <person name="Witte H."/>
            <person name="Yang S.P."/>
            <person name="Wilson R.K."/>
            <person name="Sommer R.J."/>
        </authorList>
    </citation>
    <scope>NUCLEOTIDE SEQUENCE [LARGE SCALE GENOMIC DNA]</scope>
    <source>
        <strain evidence="2">PS312</strain>
    </source>
</reference>
<evidence type="ECO:0000313" key="1">
    <source>
        <dbReference type="EnsemblMetazoa" id="PPA46308.1"/>
    </source>
</evidence>
<reference evidence="1" key="2">
    <citation type="submission" date="2022-06" db="UniProtKB">
        <authorList>
            <consortium name="EnsemblMetazoa"/>
        </authorList>
    </citation>
    <scope>IDENTIFICATION</scope>
    <source>
        <strain evidence="1">PS312</strain>
    </source>
</reference>
<keyword evidence="2" id="KW-1185">Reference proteome</keyword>
<protein>
    <submittedName>
        <fullName evidence="1">Uncharacterized protein</fullName>
    </submittedName>
</protein>
<gene>
    <name evidence="1" type="primary">WBGene00284677</name>
</gene>
<proteinExistence type="predicted"/>
<sequence>MLLHSLPYLFPVGGGHLEAVLVDVVIELEVEYEKDADGFTCASVLSDLKLRSTSSIDDAIEKEKRERSVVVQGLPESSAVKAKSETAPLSLIRQEQFSQRSKFNPPLHLSPPEHCHCKADDVEVDSEGIIDNEGDEKTEDLELLFVLLLTPSPLFASRPLLLPDCRCSMNPCDIARWLSK</sequence>
<dbReference type="AlphaFoldDB" id="A0A2A6CED5"/>
<dbReference type="EnsemblMetazoa" id="PPA46308.1">
    <property type="protein sequence ID" value="PPA46308.1"/>
    <property type="gene ID" value="WBGene00284677"/>
</dbReference>
<name>A0A2A6CED5_PRIPA</name>
<accession>A0A2A6CED5</accession>
<dbReference type="Proteomes" id="UP000005239">
    <property type="component" value="Unassembled WGS sequence"/>
</dbReference>